<dbReference type="Proteomes" id="UP000238701">
    <property type="component" value="Unassembled WGS sequence"/>
</dbReference>
<reference evidence="2" key="1">
    <citation type="submission" date="2018-02" db="EMBL/GenBank/DDBJ databases">
        <authorList>
            <person name="Hausmann B."/>
        </authorList>
    </citation>
    <scope>NUCLEOTIDE SEQUENCE [LARGE SCALE GENOMIC DNA]</scope>
    <source>
        <strain evidence="2">Peat soil MAG SbA1</strain>
    </source>
</reference>
<proteinExistence type="predicted"/>
<gene>
    <name evidence="1" type="ORF">SBA1_320028</name>
</gene>
<evidence type="ECO:0000313" key="1">
    <source>
        <dbReference type="EMBL" id="SPF40698.1"/>
    </source>
</evidence>
<dbReference type="EMBL" id="OMOD01000125">
    <property type="protein sequence ID" value="SPF40698.1"/>
    <property type="molecule type" value="Genomic_DNA"/>
</dbReference>
<sequence length="84" mass="9342">MGDLPSLSLLSARNVLDKSSFRCNKVRHPWKSNDKVSDYVTSFLAGIAHWGLSRRGPFDLKDKRPTIAKQSIGTMNPRANGQSI</sequence>
<name>A0A2U3KM17_9BACT</name>
<dbReference type="AlphaFoldDB" id="A0A2U3KM17"/>
<protein>
    <submittedName>
        <fullName evidence="1">Uncharacterized protein</fullName>
    </submittedName>
</protein>
<organism evidence="1 2">
    <name type="scientific">Candidatus Sulfotelmatobacter kueseliae</name>
    <dbReference type="NCBI Taxonomy" id="2042962"/>
    <lineage>
        <taxon>Bacteria</taxon>
        <taxon>Pseudomonadati</taxon>
        <taxon>Acidobacteriota</taxon>
        <taxon>Terriglobia</taxon>
        <taxon>Terriglobales</taxon>
        <taxon>Candidatus Korobacteraceae</taxon>
        <taxon>Candidatus Sulfotelmatobacter</taxon>
    </lineage>
</organism>
<accession>A0A2U3KM17</accession>
<evidence type="ECO:0000313" key="2">
    <source>
        <dbReference type="Proteomes" id="UP000238701"/>
    </source>
</evidence>